<gene>
    <name evidence="1" type="ORF">DB32_004224</name>
</gene>
<keyword evidence="2" id="KW-1185">Reference proteome</keyword>
<dbReference type="EMBL" id="CP011125">
    <property type="protein sequence ID" value="AKF07075.1"/>
    <property type="molecule type" value="Genomic_DNA"/>
</dbReference>
<dbReference type="KEGG" id="samy:DB32_004224"/>
<accession>A0A0F6W481</accession>
<evidence type="ECO:0000313" key="1">
    <source>
        <dbReference type="EMBL" id="AKF07075.1"/>
    </source>
</evidence>
<organism evidence="1 2">
    <name type="scientific">Sandaracinus amylolyticus</name>
    <dbReference type="NCBI Taxonomy" id="927083"/>
    <lineage>
        <taxon>Bacteria</taxon>
        <taxon>Pseudomonadati</taxon>
        <taxon>Myxococcota</taxon>
        <taxon>Polyangia</taxon>
        <taxon>Polyangiales</taxon>
        <taxon>Sandaracinaceae</taxon>
        <taxon>Sandaracinus</taxon>
    </lineage>
</organism>
<dbReference type="STRING" id="927083.DB32_004224"/>
<dbReference type="AlphaFoldDB" id="A0A0F6W481"/>
<name>A0A0F6W481_9BACT</name>
<sequence>MARGRNNEREVSMRSLRSLAPGVALASTIVLVASLAVAQAVDPFALLRETGGAPVPVPPRALAVIPERHTGRAIRLVDELERIEPQFDDLAVGAGLSSRVAIQLRTREANVPIFVAKSDASIATVLALRLGAPVEVTGVIVERGGRYLMLASDVRSAATGSARGR</sequence>
<reference evidence="1 2" key="1">
    <citation type="submission" date="2015-03" db="EMBL/GenBank/DDBJ databases">
        <title>Genome assembly of Sandaracinus amylolyticus DSM 53668.</title>
        <authorList>
            <person name="Sharma G."/>
            <person name="Subramanian S."/>
        </authorList>
    </citation>
    <scope>NUCLEOTIDE SEQUENCE [LARGE SCALE GENOMIC DNA]</scope>
    <source>
        <strain evidence="1 2">DSM 53668</strain>
    </source>
</reference>
<protein>
    <submittedName>
        <fullName evidence="1">Uncharacterized protein</fullName>
    </submittedName>
</protein>
<proteinExistence type="predicted"/>
<dbReference type="Proteomes" id="UP000034883">
    <property type="component" value="Chromosome"/>
</dbReference>
<evidence type="ECO:0000313" key="2">
    <source>
        <dbReference type="Proteomes" id="UP000034883"/>
    </source>
</evidence>